<evidence type="ECO:0000256" key="2">
    <source>
        <dbReference type="ARBA" id="ARBA00007957"/>
    </source>
</evidence>
<evidence type="ECO:0000256" key="1">
    <source>
        <dbReference type="ARBA" id="ARBA00004496"/>
    </source>
</evidence>
<keyword evidence="3" id="KW-0963">Cytoplasm</keyword>
<dbReference type="PANTHER" id="PTHR33202">
    <property type="entry name" value="ZINC UPTAKE REGULATION PROTEIN"/>
    <property type="match status" value="1"/>
</dbReference>
<reference evidence="12" key="1">
    <citation type="journal article" date="2019" name="Int. J. Syst. Evol. Microbiol.">
        <title>The Global Catalogue of Microorganisms (GCM) 10K type strain sequencing project: providing services to taxonomists for standard genome sequencing and annotation.</title>
        <authorList>
            <consortium name="The Broad Institute Genomics Platform"/>
            <consortium name="The Broad Institute Genome Sequencing Center for Infectious Disease"/>
            <person name="Wu L."/>
            <person name="Ma J."/>
        </authorList>
    </citation>
    <scope>NUCLEOTIDE SEQUENCE [LARGE SCALE GENOMIC DNA]</scope>
    <source>
        <strain evidence="12">CGMCC 4.7319</strain>
    </source>
</reference>
<dbReference type="EMBL" id="BMNC01000003">
    <property type="protein sequence ID" value="GGM86579.1"/>
    <property type="molecule type" value="Genomic_DNA"/>
</dbReference>
<protein>
    <submittedName>
        <fullName evidence="11">Transcriptional repressor</fullName>
    </submittedName>
</protein>
<evidence type="ECO:0000313" key="12">
    <source>
        <dbReference type="Proteomes" id="UP000597656"/>
    </source>
</evidence>
<gene>
    <name evidence="11" type="primary">fur</name>
    <name evidence="11" type="ORF">GCM10011609_23880</name>
</gene>
<organism evidence="11 12">
    <name type="scientific">Lentzea pudingi</name>
    <dbReference type="NCBI Taxonomy" id="1789439"/>
    <lineage>
        <taxon>Bacteria</taxon>
        <taxon>Bacillati</taxon>
        <taxon>Actinomycetota</taxon>
        <taxon>Actinomycetes</taxon>
        <taxon>Pseudonocardiales</taxon>
        <taxon>Pseudonocardiaceae</taxon>
        <taxon>Lentzea</taxon>
    </lineage>
</organism>
<keyword evidence="6" id="KW-0862">Zinc</keyword>
<dbReference type="Gene3D" id="1.10.10.10">
    <property type="entry name" value="Winged helix-like DNA-binding domain superfamily/Winged helix DNA-binding domain"/>
    <property type="match status" value="1"/>
</dbReference>
<evidence type="ECO:0000256" key="10">
    <source>
        <dbReference type="ARBA" id="ARBA00023163"/>
    </source>
</evidence>
<evidence type="ECO:0000256" key="9">
    <source>
        <dbReference type="ARBA" id="ARBA00023125"/>
    </source>
</evidence>
<keyword evidence="12" id="KW-1185">Reference proteome</keyword>
<sequence length="142" mass="15609">MPLAEETDLPAEDPVAALRSVSLRVTKQRIAVLTALAHHPHADVDQLGRIVREDIGSVSTQALYDVLAALSDARLVRRLETGQRARFELRDHAHDHVVCRGCGAVADVERAPLEFPRTHGFRVEESEVLHWGLCPSCGPGDH</sequence>
<evidence type="ECO:0000256" key="3">
    <source>
        <dbReference type="ARBA" id="ARBA00022490"/>
    </source>
</evidence>
<keyword evidence="4" id="KW-0678">Repressor</keyword>
<comment type="subcellular location">
    <subcellularLocation>
        <location evidence="1">Cytoplasm</location>
    </subcellularLocation>
</comment>
<accession>A0ABQ2HPY4</accession>
<keyword evidence="10" id="KW-0804">Transcription</keyword>
<dbReference type="CDD" id="cd07153">
    <property type="entry name" value="Fur_like"/>
    <property type="match status" value="1"/>
</dbReference>
<dbReference type="InterPro" id="IPR036390">
    <property type="entry name" value="WH_DNA-bd_sf"/>
</dbReference>
<dbReference type="Pfam" id="PF01475">
    <property type="entry name" value="FUR"/>
    <property type="match status" value="1"/>
</dbReference>
<evidence type="ECO:0000256" key="4">
    <source>
        <dbReference type="ARBA" id="ARBA00022491"/>
    </source>
</evidence>
<proteinExistence type="inferred from homology"/>
<name>A0ABQ2HPY4_9PSEU</name>
<keyword evidence="7" id="KW-0408">Iron</keyword>
<dbReference type="InterPro" id="IPR043135">
    <property type="entry name" value="Fur_C"/>
</dbReference>
<evidence type="ECO:0000256" key="5">
    <source>
        <dbReference type="ARBA" id="ARBA00022723"/>
    </source>
</evidence>
<dbReference type="SUPFAM" id="SSF46785">
    <property type="entry name" value="Winged helix' DNA-binding domain"/>
    <property type="match status" value="1"/>
</dbReference>
<evidence type="ECO:0000256" key="8">
    <source>
        <dbReference type="ARBA" id="ARBA00023015"/>
    </source>
</evidence>
<evidence type="ECO:0000256" key="6">
    <source>
        <dbReference type="ARBA" id="ARBA00022833"/>
    </source>
</evidence>
<evidence type="ECO:0000256" key="7">
    <source>
        <dbReference type="ARBA" id="ARBA00023004"/>
    </source>
</evidence>
<dbReference type="Gene3D" id="3.30.1490.190">
    <property type="match status" value="1"/>
</dbReference>
<dbReference type="Proteomes" id="UP000597656">
    <property type="component" value="Unassembled WGS sequence"/>
</dbReference>
<keyword evidence="9" id="KW-0238">DNA-binding</keyword>
<comment type="caution">
    <text evidence="11">The sequence shown here is derived from an EMBL/GenBank/DDBJ whole genome shotgun (WGS) entry which is preliminary data.</text>
</comment>
<keyword evidence="5" id="KW-0479">Metal-binding</keyword>
<dbReference type="InterPro" id="IPR002481">
    <property type="entry name" value="FUR"/>
</dbReference>
<keyword evidence="8" id="KW-0805">Transcription regulation</keyword>
<evidence type="ECO:0000313" key="11">
    <source>
        <dbReference type="EMBL" id="GGM86579.1"/>
    </source>
</evidence>
<dbReference type="InterPro" id="IPR036388">
    <property type="entry name" value="WH-like_DNA-bd_sf"/>
</dbReference>
<dbReference type="PANTHER" id="PTHR33202:SF18">
    <property type="entry name" value="TRANSCRIPTIONAL REGULATOR FURA"/>
    <property type="match status" value="1"/>
</dbReference>
<comment type="similarity">
    <text evidence="2">Belongs to the Fur family.</text>
</comment>